<dbReference type="InterPro" id="IPR050660">
    <property type="entry name" value="NEK_Ser/Thr_kinase"/>
</dbReference>
<keyword evidence="5" id="KW-0067">ATP-binding</keyword>
<feature type="region of interest" description="Disordered" evidence="6">
    <location>
        <begin position="328"/>
        <end position="371"/>
    </location>
</feature>
<comment type="caution">
    <text evidence="8">The sequence shown here is derived from an EMBL/GenBank/DDBJ whole genome shotgun (WGS) entry which is preliminary data.</text>
</comment>
<protein>
    <recommendedName>
        <fullName evidence="1">non-specific serine/threonine protein kinase</fullName>
        <ecNumber evidence="1">2.7.11.1</ecNumber>
    </recommendedName>
</protein>
<evidence type="ECO:0000313" key="9">
    <source>
        <dbReference type="Proteomes" id="UP001396898"/>
    </source>
</evidence>
<organism evidence="8 9">
    <name type="scientific">Apiospora marii</name>
    <dbReference type="NCBI Taxonomy" id="335849"/>
    <lineage>
        <taxon>Eukaryota</taxon>
        <taxon>Fungi</taxon>
        <taxon>Dikarya</taxon>
        <taxon>Ascomycota</taxon>
        <taxon>Pezizomycotina</taxon>
        <taxon>Sordariomycetes</taxon>
        <taxon>Xylariomycetidae</taxon>
        <taxon>Amphisphaeriales</taxon>
        <taxon>Apiosporaceae</taxon>
        <taxon>Apiospora</taxon>
    </lineage>
</organism>
<reference evidence="8 9" key="1">
    <citation type="submission" date="2023-01" db="EMBL/GenBank/DDBJ databases">
        <title>Analysis of 21 Apiospora genomes using comparative genomics revels a genus with tremendous synthesis potential of carbohydrate active enzymes and secondary metabolites.</title>
        <authorList>
            <person name="Sorensen T."/>
        </authorList>
    </citation>
    <scope>NUCLEOTIDE SEQUENCE [LARGE SCALE GENOMIC DNA]</scope>
    <source>
        <strain evidence="8 9">CBS 20057</strain>
    </source>
</reference>
<keyword evidence="4 8" id="KW-0418">Kinase</keyword>
<evidence type="ECO:0000256" key="6">
    <source>
        <dbReference type="SAM" id="MobiDB-lite"/>
    </source>
</evidence>
<dbReference type="GO" id="GO:0016301">
    <property type="term" value="F:kinase activity"/>
    <property type="evidence" value="ECO:0007669"/>
    <property type="project" value="UniProtKB-KW"/>
</dbReference>
<proteinExistence type="predicted"/>
<gene>
    <name evidence="8" type="ORF">PG991_012629</name>
</gene>
<evidence type="ECO:0000256" key="2">
    <source>
        <dbReference type="ARBA" id="ARBA00022679"/>
    </source>
</evidence>
<dbReference type="InterPro" id="IPR000719">
    <property type="entry name" value="Prot_kinase_dom"/>
</dbReference>
<dbReference type="PANTHER" id="PTHR43671:SF13">
    <property type="entry name" value="SERINE_THREONINE-PROTEIN KINASE NEK2"/>
    <property type="match status" value="1"/>
</dbReference>
<keyword evidence="2" id="KW-0808">Transferase</keyword>
<evidence type="ECO:0000256" key="4">
    <source>
        <dbReference type="ARBA" id="ARBA00022777"/>
    </source>
</evidence>
<evidence type="ECO:0000259" key="7">
    <source>
        <dbReference type="PROSITE" id="PS50011"/>
    </source>
</evidence>
<dbReference type="Gene3D" id="1.10.510.10">
    <property type="entry name" value="Transferase(Phosphotransferase) domain 1"/>
    <property type="match status" value="1"/>
</dbReference>
<keyword evidence="3" id="KW-0547">Nucleotide-binding</keyword>
<dbReference type="Proteomes" id="UP001396898">
    <property type="component" value="Unassembled WGS sequence"/>
</dbReference>
<sequence length="611" mass="67295">MWWDTTKIEATVTRQFVCNQLLPDEVQKLDWALGFGDGLTDGTYWEWIREKAPRIFLILVDLGVPDQIFGIVDDSWDDDDLPIGLDHIERLALTATRNGKVDRRFYYRQFHYLIRTLEKGEHAVYSDDEVIPLEIVDRRPVAGLSQNHSVDKVELPNFPGEVFSRRRIPVGTAQGTLSGADFLWEINCTKNIQNDHIVSYFTSYTHQGFGYVLFTPASDYNLKTVLGALPAPLKSLAKQDRRTHVMNWIHCLVDTLCYLHSRGWAHGQIKPSTVLFNSKHDVFFTDLSRLSAETLANSSDKAAFDRESYIYAAPEQWFRPSTVAMNTQRRPALHSPPSTPPSDYTFSIPRHGSEPSNNPTPASHTPTPNLNPQAADIFSLGCVILELLGLQMKRQTRSFASHRAARHKMPGRGGAVPDSSFHKNLGQVESWMAGLAKDANKKSDAIFRGVAPMCKVVARMLSVAPQDRPTAQEVEQETYNVLRESGISEPHCVHQYGGGGGGGGDGDDYGMGGLSISKENAAAPASKAVVDGDEYDGFQYNPPVIVGKRPSVMGGGGFAGAVASSKSSFDNMQGYKRASSSSGGGGKDGDSPTLSGFEAIQNIRVNKVRNW</sequence>
<dbReference type="InterPro" id="IPR011009">
    <property type="entry name" value="Kinase-like_dom_sf"/>
</dbReference>
<name>A0ABR1RAH9_9PEZI</name>
<dbReference type="PANTHER" id="PTHR43671">
    <property type="entry name" value="SERINE/THREONINE-PROTEIN KINASE NEK"/>
    <property type="match status" value="1"/>
</dbReference>
<dbReference type="SUPFAM" id="SSF56112">
    <property type="entry name" value="Protein kinase-like (PK-like)"/>
    <property type="match status" value="1"/>
</dbReference>
<dbReference type="PROSITE" id="PS50011">
    <property type="entry name" value="PROTEIN_KINASE_DOM"/>
    <property type="match status" value="1"/>
</dbReference>
<dbReference type="SMART" id="SM00220">
    <property type="entry name" value="S_TKc"/>
    <property type="match status" value="1"/>
</dbReference>
<evidence type="ECO:0000256" key="5">
    <source>
        <dbReference type="ARBA" id="ARBA00022840"/>
    </source>
</evidence>
<feature type="domain" description="Protein kinase" evidence="7">
    <location>
        <begin position="136"/>
        <end position="482"/>
    </location>
</feature>
<evidence type="ECO:0000256" key="1">
    <source>
        <dbReference type="ARBA" id="ARBA00012513"/>
    </source>
</evidence>
<evidence type="ECO:0000256" key="3">
    <source>
        <dbReference type="ARBA" id="ARBA00022741"/>
    </source>
</evidence>
<feature type="compositionally biased region" description="Polar residues" evidence="6">
    <location>
        <begin position="354"/>
        <end position="371"/>
    </location>
</feature>
<accession>A0ABR1RAH9</accession>
<feature type="region of interest" description="Disordered" evidence="6">
    <location>
        <begin position="569"/>
        <end position="597"/>
    </location>
</feature>
<dbReference type="EC" id="2.7.11.1" evidence="1"/>
<keyword evidence="9" id="KW-1185">Reference proteome</keyword>
<dbReference type="EMBL" id="JAQQWI010000017">
    <property type="protein sequence ID" value="KAK8006332.1"/>
    <property type="molecule type" value="Genomic_DNA"/>
</dbReference>
<evidence type="ECO:0000313" key="8">
    <source>
        <dbReference type="EMBL" id="KAK8006332.1"/>
    </source>
</evidence>